<feature type="binding site" evidence="4">
    <location>
        <position position="96"/>
    </location>
    <ligand>
        <name>S-adenosyl-L-methionine</name>
        <dbReference type="ChEBI" id="CHEBI:59789"/>
    </ligand>
</feature>
<comment type="caution">
    <text evidence="6">The sequence shown here is derived from an EMBL/GenBank/DDBJ whole genome shotgun (WGS) entry which is preliminary data.</text>
</comment>
<proteinExistence type="inferred from homology"/>
<organism evidence="6 7">
    <name type="scientific">Jeotgalibacillus campisalis</name>
    <dbReference type="NCBI Taxonomy" id="220754"/>
    <lineage>
        <taxon>Bacteria</taxon>
        <taxon>Bacillati</taxon>
        <taxon>Bacillota</taxon>
        <taxon>Bacilli</taxon>
        <taxon>Bacillales</taxon>
        <taxon>Caryophanaceae</taxon>
        <taxon>Jeotgalibacillus</taxon>
    </lineage>
</organism>
<evidence type="ECO:0000256" key="1">
    <source>
        <dbReference type="ARBA" id="ARBA00022603"/>
    </source>
</evidence>
<name>A0A0C2RR20_9BACL</name>
<dbReference type="GO" id="GO:0032259">
    <property type="term" value="P:methylation"/>
    <property type="evidence" value="ECO:0007669"/>
    <property type="project" value="UniProtKB-KW"/>
</dbReference>
<keyword evidence="7" id="KW-1185">Reference proteome</keyword>
<dbReference type="Gene3D" id="3.40.50.150">
    <property type="entry name" value="Vaccinia Virus protein VP39"/>
    <property type="match status" value="1"/>
</dbReference>
<dbReference type="AlphaFoldDB" id="A0A0C2RR20"/>
<sequence length="214" mass="24631">MGREFVEIFDEWIDSYDESVSGNDEEYREVFAGYDDILQKVADAAQGLTVEFGVGTGNLTEKLLKKGIQVVGIEPNGAMRKHTQNRFPGVQIEDGDFTSFPLPKEQQIQTLVSTYAFHHLTDDEKKEAALYYKDILSDDGQVVFADTMFESDYARKKQWEKVESQGYKNLLEDLKREYYTTKPVMEKLFEEAGFSVSFTQLNDYVWLIHAKKTV</sequence>
<dbReference type="InterPro" id="IPR029063">
    <property type="entry name" value="SAM-dependent_MTases_sf"/>
</dbReference>
<dbReference type="Proteomes" id="UP000031972">
    <property type="component" value="Unassembled WGS sequence"/>
</dbReference>
<keyword evidence="2 4" id="KW-0808">Transferase</keyword>
<keyword evidence="3 4" id="KW-0949">S-adenosyl-L-methionine</keyword>
<dbReference type="Pfam" id="PF13649">
    <property type="entry name" value="Methyltransf_25"/>
    <property type="match status" value="1"/>
</dbReference>
<keyword evidence="1 4" id="KW-0489">Methyltransferase</keyword>
<evidence type="ECO:0000313" key="6">
    <source>
        <dbReference type="EMBL" id="KIL52715.1"/>
    </source>
</evidence>
<dbReference type="EMBL" id="JXRR01000001">
    <property type="protein sequence ID" value="KIL52715.1"/>
    <property type="molecule type" value="Genomic_DNA"/>
</dbReference>
<dbReference type="RefSeq" id="WP_041053405.1">
    <property type="nucleotide sequence ID" value="NZ_JXRR01000001.1"/>
</dbReference>
<evidence type="ECO:0000256" key="4">
    <source>
        <dbReference type="HAMAP-Rule" id="MF_02100"/>
    </source>
</evidence>
<evidence type="ECO:0000256" key="2">
    <source>
        <dbReference type="ARBA" id="ARBA00022679"/>
    </source>
</evidence>
<protein>
    <recommendedName>
        <fullName evidence="4">Uncharacterized methyltransferase KR50_00440</fullName>
        <ecNumber evidence="4">2.1.1.-</ecNumber>
    </recommendedName>
</protein>
<dbReference type="PATRIC" id="fig|220754.4.peg.43"/>
<comment type="function">
    <text evidence="4">Could be a S-adenosyl-L-methionine-dependent methyltransferase.</text>
</comment>
<feature type="binding site" evidence="4">
    <location>
        <position position="53"/>
    </location>
    <ligand>
        <name>S-adenosyl-L-methionine</name>
        <dbReference type="ChEBI" id="CHEBI:59789"/>
    </ligand>
</feature>
<dbReference type="PANTHER" id="PTHR43861:SF1">
    <property type="entry name" value="TRANS-ACONITATE 2-METHYLTRANSFERASE"/>
    <property type="match status" value="1"/>
</dbReference>
<dbReference type="EC" id="2.1.1.-" evidence="4"/>
<dbReference type="PANTHER" id="PTHR43861">
    <property type="entry name" value="TRANS-ACONITATE 2-METHYLTRANSFERASE-RELATED"/>
    <property type="match status" value="1"/>
</dbReference>
<dbReference type="SUPFAM" id="SSF53335">
    <property type="entry name" value="S-adenosyl-L-methionine-dependent methyltransferases"/>
    <property type="match status" value="1"/>
</dbReference>
<comment type="similarity">
    <text evidence="4">Belongs to the methyltransferase superfamily. YrrT family.</text>
</comment>
<evidence type="ECO:0000259" key="5">
    <source>
        <dbReference type="Pfam" id="PF13649"/>
    </source>
</evidence>
<dbReference type="CDD" id="cd02440">
    <property type="entry name" value="AdoMet_MTases"/>
    <property type="match status" value="1"/>
</dbReference>
<accession>A0A0C2RR20</accession>
<reference evidence="6 7" key="1">
    <citation type="submission" date="2015-01" db="EMBL/GenBank/DDBJ databases">
        <title>Jeotgalibacillus campisalis genome sequencing.</title>
        <authorList>
            <person name="Goh K.M."/>
            <person name="Chan K.-G."/>
            <person name="Yaakop A.S."/>
            <person name="Ee R."/>
            <person name="Gan H.M."/>
            <person name="Chan C.S."/>
        </authorList>
    </citation>
    <scope>NUCLEOTIDE SEQUENCE [LARGE SCALE GENOMIC DNA]</scope>
    <source>
        <strain evidence="6 7">SF-57</strain>
    </source>
</reference>
<feature type="domain" description="Methyltransferase" evidence="5">
    <location>
        <begin position="51"/>
        <end position="140"/>
    </location>
</feature>
<evidence type="ECO:0000313" key="7">
    <source>
        <dbReference type="Proteomes" id="UP000031972"/>
    </source>
</evidence>
<evidence type="ECO:0000256" key="3">
    <source>
        <dbReference type="ARBA" id="ARBA00022691"/>
    </source>
</evidence>
<feature type="binding site" evidence="4">
    <location>
        <position position="74"/>
    </location>
    <ligand>
        <name>S-adenosyl-L-methionine</name>
        <dbReference type="ChEBI" id="CHEBI:59789"/>
    </ligand>
</feature>
<dbReference type="GO" id="GO:0008757">
    <property type="term" value="F:S-adenosylmethionine-dependent methyltransferase activity"/>
    <property type="evidence" value="ECO:0007669"/>
    <property type="project" value="UniProtKB-UniRule"/>
</dbReference>
<dbReference type="InterPro" id="IPR041698">
    <property type="entry name" value="Methyltransf_25"/>
</dbReference>
<dbReference type="HAMAP" id="MF_02100">
    <property type="entry name" value="Methyltr_YrrT"/>
    <property type="match status" value="1"/>
</dbReference>
<gene>
    <name evidence="6" type="ORF">KR50_00440</name>
</gene>
<dbReference type="OrthoDB" id="465705at2"/>
<dbReference type="InterPro" id="IPR023553">
    <property type="entry name" value="Uncharacterised_MeTfrase_YrrT"/>
</dbReference>